<reference evidence="3" key="1">
    <citation type="submission" date="2016-07" db="EMBL/GenBank/DDBJ databases">
        <authorList>
            <person name="Florea S."/>
            <person name="Webb J.S."/>
            <person name="Jaromczyk J."/>
            <person name="Schardl C.L."/>
        </authorList>
    </citation>
    <scope>NUCLEOTIDE SEQUENCE [LARGE SCALE GENOMIC DNA]</scope>
    <source>
        <strain evidence="3">IPB1</strain>
    </source>
</reference>
<keyword evidence="1" id="KW-0732">Signal</keyword>
<comment type="caution">
    <text evidence="2">The sequence shown here is derived from an EMBL/GenBank/DDBJ whole genome shotgun (WGS) entry which is preliminary data.</text>
</comment>
<dbReference type="Proteomes" id="UP000093366">
    <property type="component" value="Unassembled WGS sequence"/>
</dbReference>
<organism evidence="2 3">
    <name type="scientific">Pseudoalteromonas luteoviolacea</name>
    <dbReference type="NCBI Taxonomy" id="43657"/>
    <lineage>
        <taxon>Bacteria</taxon>
        <taxon>Pseudomonadati</taxon>
        <taxon>Pseudomonadota</taxon>
        <taxon>Gammaproteobacteria</taxon>
        <taxon>Alteromonadales</taxon>
        <taxon>Pseudoalteromonadaceae</taxon>
        <taxon>Pseudoalteromonas</taxon>
    </lineage>
</organism>
<dbReference type="RefSeq" id="WP_065789533.1">
    <property type="nucleotide sequence ID" value="NZ_JAGJED010000001.1"/>
</dbReference>
<dbReference type="OrthoDB" id="6291037at2"/>
<gene>
    <name evidence="2" type="ORF">A7985_06130</name>
</gene>
<feature type="signal peptide" evidence="1">
    <location>
        <begin position="1"/>
        <end position="22"/>
    </location>
</feature>
<protein>
    <submittedName>
        <fullName evidence="2">Uncharacterized protein</fullName>
    </submittedName>
</protein>
<sequence length="125" mass="13114">MKTTIKALTLIASTVFAGQAFSAELVCAVYAKSGGSSWGNGTANCEAFDYSFGNSTGGRFYLKGVTKQIKEVRWSGAARCGTTTSSSCSATIRAYGTNSASATILYTDGTWEQTNTARASYETGH</sequence>
<evidence type="ECO:0000256" key="1">
    <source>
        <dbReference type="SAM" id="SignalP"/>
    </source>
</evidence>
<evidence type="ECO:0000313" key="3">
    <source>
        <dbReference type="Proteomes" id="UP000093366"/>
    </source>
</evidence>
<accession>A0A1C0TW15</accession>
<proteinExistence type="predicted"/>
<name>A0A1C0TW15_9GAMM</name>
<evidence type="ECO:0000313" key="2">
    <source>
        <dbReference type="EMBL" id="OCQ23516.1"/>
    </source>
</evidence>
<dbReference type="AlphaFoldDB" id="A0A1C0TW15"/>
<feature type="chain" id="PRO_5008646518" evidence="1">
    <location>
        <begin position="23"/>
        <end position="125"/>
    </location>
</feature>
<dbReference type="EMBL" id="MAUJ01000001">
    <property type="protein sequence ID" value="OCQ23516.1"/>
    <property type="molecule type" value="Genomic_DNA"/>
</dbReference>